<dbReference type="SUPFAM" id="SSF52172">
    <property type="entry name" value="CheY-like"/>
    <property type="match status" value="1"/>
</dbReference>
<dbReference type="InterPro" id="IPR001789">
    <property type="entry name" value="Sig_transdc_resp-reg_receiver"/>
</dbReference>
<dbReference type="EMBL" id="LDAU01000110">
    <property type="protein sequence ID" value="KRX04856.1"/>
    <property type="molecule type" value="Genomic_DNA"/>
</dbReference>
<sequence>MHKFGSSRSLQQQHNNYFIRRSGSNNYSKSNEYNQNDQEEYEPVIINPMHNKNYNHNNLKLESTLTKDSSKNYENSLKSNNNNQNTQIQKQQQQPNNLSASQIYANLKTCGKCTRILIVDDQAFNSLSQARKLEKKFKLKSDRALSGQEAIQKIHEKLQSDCCKVYQLIIMDVNMPPGKDGFQTSQEIYNILYGLKVHQKTKICIHTAIYAEQTNQFIQSKKSLICKFLKKPPTDNAFQEVLYDCLVNREEQI</sequence>
<comment type="caution">
    <text evidence="4">The sequence shown here is derived from an EMBL/GenBank/DDBJ whole genome shotgun (WGS) entry which is preliminary data.</text>
</comment>
<organism evidence="4 5">
    <name type="scientific">Pseudocohnilembus persalinus</name>
    <name type="common">Ciliate</name>
    <dbReference type="NCBI Taxonomy" id="266149"/>
    <lineage>
        <taxon>Eukaryota</taxon>
        <taxon>Sar</taxon>
        <taxon>Alveolata</taxon>
        <taxon>Ciliophora</taxon>
        <taxon>Intramacronucleata</taxon>
        <taxon>Oligohymenophorea</taxon>
        <taxon>Scuticociliatia</taxon>
        <taxon>Philasterida</taxon>
        <taxon>Pseudocohnilembidae</taxon>
        <taxon>Pseudocohnilembus</taxon>
    </lineage>
</organism>
<name>A0A0V0QS98_PSEPJ</name>
<dbReference type="Pfam" id="PF00072">
    <property type="entry name" value="Response_reg"/>
    <property type="match status" value="1"/>
</dbReference>
<evidence type="ECO:0000313" key="5">
    <source>
        <dbReference type="Proteomes" id="UP000054937"/>
    </source>
</evidence>
<evidence type="ECO:0000313" key="4">
    <source>
        <dbReference type="EMBL" id="KRX04856.1"/>
    </source>
</evidence>
<dbReference type="PANTHER" id="PTHR43719:SF28">
    <property type="entry name" value="PEROXIDE STRESS-ACTIVATED HISTIDINE KINASE MAK1-RELATED"/>
    <property type="match status" value="1"/>
</dbReference>
<dbReference type="Proteomes" id="UP000054937">
    <property type="component" value="Unassembled WGS sequence"/>
</dbReference>
<feature type="domain" description="Response regulatory" evidence="3">
    <location>
        <begin position="115"/>
        <end position="246"/>
    </location>
</feature>
<dbReference type="PANTHER" id="PTHR43719">
    <property type="entry name" value="TWO-COMPONENT HISTIDINE KINASE"/>
    <property type="match status" value="1"/>
</dbReference>
<protein>
    <submittedName>
        <fullName evidence="4">CheY-like superfamily</fullName>
    </submittedName>
</protein>
<gene>
    <name evidence="4" type="ORF">PPERSA_06490</name>
</gene>
<dbReference type="Gene3D" id="3.40.50.2300">
    <property type="match status" value="1"/>
</dbReference>
<dbReference type="PROSITE" id="PS50110">
    <property type="entry name" value="RESPONSE_REGULATORY"/>
    <property type="match status" value="1"/>
</dbReference>
<evidence type="ECO:0000256" key="2">
    <source>
        <dbReference type="PROSITE-ProRule" id="PRU00169"/>
    </source>
</evidence>
<evidence type="ECO:0000259" key="3">
    <source>
        <dbReference type="PROSITE" id="PS50110"/>
    </source>
</evidence>
<dbReference type="OrthoDB" id="297641at2759"/>
<dbReference type="InParanoid" id="A0A0V0QS98"/>
<proteinExistence type="predicted"/>
<dbReference type="InterPro" id="IPR050956">
    <property type="entry name" value="2C_system_His_kinase"/>
</dbReference>
<feature type="modified residue" description="4-aspartylphosphate" evidence="2">
    <location>
        <position position="172"/>
    </location>
</feature>
<dbReference type="InterPro" id="IPR011006">
    <property type="entry name" value="CheY-like_superfamily"/>
</dbReference>
<evidence type="ECO:0000256" key="1">
    <source>
        <dbReference type="ARBA" id="ARBA00022553"/>
    </source>
</evidence>
<keyword evidence="1 2" id="KW-0597">Phosphoprotein</keyword>
<accession>A0A0V0QS98</accession>
<dbReference type="AlphaFoldDB" id="A0A0V0QS98"/>
<keyword evidence="5" id="KW-1185">Reference proteome</keyword>
<dbReference type="GO" id="GO:0000160">
    <property type="term" value="P:phosphorelay signal transduction system"/>
    <property type="evidence" value="ECO:0007669"/>
    <property type="project" value="InterPro"/>
</dbReference>
<dbReference type="SMART" id="SM00448">
    <property type="entry name" value="REC"/>
    <property type="match status" value="1"/>
</dbReference>
<reference evidence="4 5" key="1">
    <citation type="journal article" date="2015" name="Sci. Rep.">
        <title>Genome of the facultative scuticociliatosis pathogen Pseudocohnilembus persalinus provides insight into its virulence through horizontal gene transfer.</title>
        <authorList>
            <person name="Xiong J."/>
            <person name="Wang G."/>
            <person name="Cheng J."/>
            <person name="Tian M."/>
            <person name="Pan X."/>
            <person name="Warren A."/>
            <person name="Jiang C."/>
            <person name="Yuan D."/>
            <person name="Miao W."/>
        </authorList>
    </citation>
    <scope>NUCLEOTIDE SEQUENCE [LARGE SCALE GENOMIC DNA]</scope>
    <source>
        <strain evidence="4">36N120E</strain>
    </source>
</reference>